<feature type="domain" description="DTW" evidence="7">
    <location>
        <begin position="9"/>
        <end position="293"/>
    </location>
</feature>
<keyword evidence="3" id="KW-0949">S-adenosyl-L-methionine</keyword>
<accession>S8E7M9</accession>
<evidence type="ECO:0000256" key="6">
    <source>
        <dbReference type="ARBA" id="ARBA00048718"/>
    </source>
</evidence>
<organism evidence="8 9">
    <name type="scientific">Genlisea aurea</name>
    <dbReference type="NCBI Taxonomy" id="192259"/>
    <lineage>
        <taxon>Eukaryota</taxon>
        <taxon>Viridiplantae</taxon>
        <taxon>Streptophyta</taxon>
        <taxon>Embryophyta</taxon>
        <taxon>Tracheophyta</taxon>
        <taxon>Spermatophyta</taxon>
        <taxon>Magnoliopsida</taxon>
        <taxon>eudicotyledons</taxon>
        <taxon>Gunneridae</taxon>
        <taxon>Pentapetalae</taxon>
        <taxon>asterids</taxon>
        <taxon>lamiids</taxon>
        <taxon>Lamiales</taxon>
        <taxon>Lentibulariaceae</taxon>
        <taxon>Genlisea</taxon>
    </lineage>
</organism>
<keyword evidence="2" id="KW-0808">Transferase</keyword>
<dbReference type="SMART" id="SM01144">
    <property type="entry name" value="DTW"/>
    <property type="match status" value="1"/>
</dbReference>
<reference evidence="8 9" key="1">
    <citation type="journal article" date="2013" name="BMC Genomics">
        <title>The miniature genome of a carnivorous plant Genlisea aurea contains a low number of genes and short non-coding sequences.</title>
        <authorList>
            <person name="Leushkin E.V."/>
            <person name="Sutormin R.A."/>
            <person name="Nabieva E.R."/>
            <person name="Penin A.A."/>
            <person name="Kondrashov A.S."/>
            <person name="Logacheva M.D."/>
        </authorList>
    </citation>
    <scope>NUCLEOTIDE SEQUENCE [LARGE SCALE GENOMIC DNA]</scope>
</reference>
<dbReference type="GO" id="GO:0008033">
    <property type="term" value="P:tRNA processing"/>
    <property type="evidence" value="ECO:0007669"/>
    <property type="project" value="UniProtKB-KW"/>
</dbReference>
<evidence type="ECO:0000256" key="3">
    <source>
        <dbReference type="ARBA" id="ARBA00022691"/>
    </source>
</evidence>
<evidence type="ECO:0000256" key="5">
    <source>
        <dbReference type="ARBA" id="ARBA00034489"/>
    </source>
</evidence>
<sequence length="304" mass="33575">MATQSDSTKRPICTTCSKPKRTCLCGRFPSRSIENSVALTILQHSTERKHPLNSARIAAIGLKNVDLVTVSDVNSESRFSVEFPETMAPPGRSSSISGDVRNPIPQNAAFSISTASYGAIISINDWILPPKYKQLPLDQLLGSMNSSNGFAVTKLQRISSSEGTATAGYEEIKQFEITVPPGSVLLFPTDRSVDIEAIDFQVKSMIVLDGTWAKAKRMYNENPWLNLLPHVKLNLEKASLYREVRHQPCPDYLSTIESIVYAMKALGGDQHSDLDGLLDVFESMVGDQRRCKDERLKKISGKPD</sequence>
<keyword evidence="4" id="KW-0819">tRNA processing</keyword>
<gene>
    <name evidence="8" type="ORF">M569_06355</name>
</gene>
<evidence type="ECO:0000256" key="4">
    <source>
        <dbReference type="ARBA" id="ARBA00022694"/>
    </source>
</evidence>
<dbReference type="EC" id="2.5.1.25" evidence="1"/>
<dbReference type="Proteomes" id="UP000015453">
    <property type="component" value="Unassembled WGS sequence"/>
</dbReference>
<dbReference type="InterPro" id="IPR005636">
    <property type="entry name" value="DTW"/>
</dbReference>
<dbReference type="PANTHER" id="PTHR21392:SF0">
    <property type="entry name" value="TRNA-URIDINE AMINOCARBOXYPROPYLTRANSFERASE 2"/>
    <property type="match status" value="1"/>
</dbReference>
<evidence type="ECO:0000259" key="7">
    <source>
        <dbReference type="SMART" id="SM01144"/>
    </source>
</evidence>
<dbReference type="OrthoDB" id="408541at2759"/>
<dbReference type="GO" id="GO:0016432">
    <property type="term" value="F:tRNA-uridine aminocarboxypropyltransferase activity"/>
    <property type="evidence" value="ECO:0007669"/>
    <property type="project" value="UniProtKB-EC"/>
</dbReference>
<name>S8E7M9_9LAMI</name>
<evidence type="ECO:0000256" key="2">
    <source>
        <dbReference type="ARBA" id="ARBA00022679"/>
    </source>
</evidence>
<evidence type="ECO:0000313" key="8">
    <source>
        <dbReference type="EMBL" id="EPS68412.1"/>
    </source>
</evidence>
<dbReference type="InterPro" id="IPR039262">
    <property type="entry name" value="DTWD2/TAPT"/>
</dbReference>
<evidence type="ECO:0000256" key="1">
    <source>
        <dbReference type="ARBA" id="ARBA00012386"/>
    </source>
</evidence>
<dbReference type="Pfam" id="PF03942">
    <property type="entry name" value="DTW"/>
    <property type="match status" value="2"/>
</dbReference>
<comment type="caution">
    <text evidence="8">The sequence shown here is derived from an EMBL/GenBank/DDBJ whole genome shotgun (WGS) entry which is preliminary data.</text>
</comment>
<evidence type="ECO:0000313" key="9">
    <source>
        <dbReference type="Proteomes" id="UP000015453"/>
    </source>
</evidence>
<keyword evidence="9" id="KW-1185">Reference proteome</keyword>
<dbReference type="EMBL" id="AUSU01002625">
    <property type="protein sequence ID" value="EPS68412.1"/>
    <property type="molecule type" value="Genomic_DNA"/>
</dbReference>
<dbReference type="AlphaFoldDB" id="S8E7M9"/>
<comment type="catalytic activity">
    <reaction evidence="6">
        <text>a uridine in tRNA + S-adenosyl-L-methionine = a 3-[(3S)-3-amino-3-carboxypropyl]uridine in tRNA + S-methyl-5'-thioadenosine + H(+)</text>
        <dbReference type="Rhea" id="RHEA:62432"/>
        <dbReference type="Rhea" id="RHEA-COMP:13339"/>
        <dbReference type="Rhea" id="RHEA-COMP:16092"/>
        <dbReference type="ChEBI" id="CHEBI:15378"/>
        <dbReference type="ChEBI" id="CHEBI:17509"/>
        <dbReference type="ChEBI" id="CHEBI:59789"/>
        <dbReference type="ChEBI" id="CHEBI:65315"/>
        <dbReference type="ChEBI" id="CHEBI:82930"/>
        <dbReference type="EC" id="2.5.1.25"/>
    </reaction>
</comment>
<comment type="similarity">
    <text evidence="5">Belongs to the TDD superfamily. DTWD2 family.</text>
</comment>
<proteinExistence type="inferred from homology"/>
<protein>
    <recommendedName>
        <fullName evidence="1">tRNA-uridine aminocarboxypropyltransferase</fullName>
        <ecNumber evidence="1">2.5.1.25</ecNumber>
    </recommendedName>
</protein>
<dbReference type="PANTHER" id="PTHR21392">
    <property type="entry name" value="TRNA-URIDINE AMINOCARBOXYPROPYLTRANSFERASE 2"/>
    <property type="match status" value="1"/>
</dbReference>